<feature type="compositionally biased region" description="Low complexity" evidence="1">
    <location>
        <begin position="98"/>
        <end position="118"/>
    </location>
</feature>
<evidence type="ECO:0000313" key="3">
    <source>
        <dbReference type="Proteomes" id="UP000636709"/>
    </source>
</evidence>
<evidence type="ECO:0000313" key="2">
    <source>
        <dbReference type="EMBL" id="KAF8648668.1"/>
    </source>
</evidence>
<protein>
    <submittedName>
        <fullName evidence="2">Uncharacterized protein</fullName>
    </submittedName>
</protein>
<evidence type="ECO:0000256" key="1">
    <source>
        <dbReference type="SAM" id="MobiDB-lite"/>
    </source>
</evidence>
<name>A0A835A163_9POAL</name>
<gene>
    <name evidence="2" type="ORF">HU200_064716</name>
</gene>
<dbReference type="EMBL" id="JACEFO010002806">
    <property type="protein sequence ID" value="KAF8648668.1"/>
    <property type="molecule type" value="Genomic_DNA"/>
</dbReference>
<sequence>MISGSTASCRIGASRPRFYASAGRPPLVIGRAAGSATDQPPTFRPTPWSPLGPTDTSFIDDDGGVFNYAEPLAASRGLVLVKLVPSTLNLQWTRHDTSTPSPSSLPSSTPSPANATSPRLPALASHAVHTYAIVTTADLDPRSRSCSSSLVVAATGLIAAATPSYSAARLHDDQAPMRPRGRMLAAPLRHERWQALGRLRVPHAHDHLDPAAAAAGRW</sequence>
<comment type="caution">
    <text evidence="2">The sequence shown here is derived from an EMBL/GenBank/DDBJ whole genome shotgun (WGS) entry which is preliminary data.</text>
</comment>
<feature type="region of interest" description="Disordered" evidence="1">
    <location>
        <begin position="33"/>
        <end position="52"/>
    </location>
</feature>
<dbReference type="AlphaFoldDB" id="A0A835A163"/>
<feature type="region of interest" description="Disordered" evidence="1">
    <location>
        <begin position="94"/>
        <end position="119"/>
    </location>
</feature>
<reference evidence="2" key="1">
    <citation type="submission" date="2020-07" db="EMBL/GenBank/DDBJ databases">
        <title>Genome sequence and genetic diversity analysis of an under-domesticated orphan crop, white fonio (Digitaria exilis).</title>
        <authorList>
            <person name="Bennetzen J.L."/>
            <person name="Chen S."/>
            <person name="Ma X."/>
            <person name="Wang X."/>
            <person name="Yssel A.E.J."/>
            <person name="Chaluvadi S.R."/>
            <person name="Johnson M."/>
            <person name="Gangashetty P."/>
            <person name="Hamidou F."/>
            <person name="Sanogo M.D."/>
            <person name="Zwaenepoel A."/>
            <person name="Wallace J."/>
            <person name="Van De Peer Y."/>
            <person name="Van Deynze A."/>
        </authorList>
    </citation>
    <scope>NUCLEOTIDE SEQUENCE</scope>
    <source>
        <tissue evidence="2">Leaves</tissue>
    </source>
</reference>
<organism evidence="2 3">
    <name type="scientific">Digitaria exilis</name>
    <dbReference type="NCBI Taxonomy" id="1010633"/>
    <lineage>
        <taxon>Eukaryota</taxon>
        <taxon>Viridiplantae</taxon>
        <taxon>Streptophyta</taxon>
        <taxon>Embryophyta</taxon>
        <taxon>Tracheophyta</taxon>
        <taxon>Spermatophyta</taxon>
        <taxon>Magnoliopsida</taxon>
        <taxon>Liliopsida</taxon>
        <taxon>Poales</taxon>
        <taxon>Poaceae</taxon>
        <taxon>PACMAD clade</taxon>
        <taxon>Panicoideae</taxon>
        <taxon>Panicodae</taxon>
        <taxon>Paniceae</taxon>
        <taxon>Anthephorinae</taxon>
        <taxon>Digitaria</taxon>
    </lineage>
</organism>
<proteinExistence type="predicted"/>
<keyword evidence="3" id="KW-1185">Reference proteome</keyword>
<dbReference type="OrthoDB" id="582186at2759"/>
<dbReference type="Proteomes" id="UP000636709">
    <property type="component" value="Unassembled WGS sequence"/>
</dbReference>
<accession>A0A835A163</accession>